<accession>A0A6A6NIR0</accession>
<feature type="region of interest" description="Disordered" evidence="1">
    <location>
        <begin position="132"/>
        <end position="161"/>
    </location>
</feature>
<organism evidence="2 3">
    <name type="scientific">Hevea brasiliensis</name>
    <name type="common">Para rubber tree</name>
    <name type="synonym">Siphonia brasiliensis</name>
    <dbReference type="NCBI Taxonomy" id="3981"/>
    <lineage>
        <taxon>Eukaryota</taxon>
        <taxon>Viridiplantae</taxon>
        <taxon>Streptophyta</taxon>
        <taxon>Embryophyta</taxon>
        <taxon>Tracheophyta</taxon>
        <taxon>Spermatophyta</taxon>
        <taxon>Magnoliopsida</taxon>
        <taxon>eudicotyledons</taxon>
        <taxon>Gunneridae</taxon>
        <taxon>Pentapetalae</taxon>
        <taxon>rosids</taxon>
        <taxon>fabids</taxon>
        <taxon>Malpighiales</taxon>
        <taxon>Euphorbiaceae</taxon>
        <taxon>Crotonoideae</taxon>
        <taxon>Micrandreae</taxon>
        <taxon>Hevea</taxon>
    </lineage>
</organism>
<keyword evidence="3" id="KW-1185">Reference proteome</keyword>
<name>A0A6A6NIR0_HEVBR</name>
<evidence type="ECO:0000313" key="2">
    <source>
        <dbReference type="EMBL" id="KAF2325117.1"/>
    </source>
</evidence>
<feature type="compositionally biased region" description="Gly residues" evidence="1">
    <location>
        <begin position="152"/>
        <end position="161"/>
    </location>
</feature>
<dbReference type="Proteomes" id="UP000467840">
    <property type="component" value="Chromosome 5"/>
</dbReference>
<gene>
    <name evidence="2" type="ORF">GH714_022870</name>
</gene>
<comment type="caution">
    <text evidence="2">The sequence shown here is derived from an EMBL/GenBank/DDBJ whole genome shotgun (WGS) entry which is preliminary data.</text>
</comment>
<evidence type="ECO:0000313" key="3">
    <source>
        <dbReference type="Proteomes" id="UP000467840"/>
    </source>
</evidence>
<protein>
    <submittedName>
        <fullName evidence="2">Uncharacterized protein</fullName>
    </submittedName>
</protein>
<dbReference type="EMBL" id="JAAGAX010000001">
    <property type="protein sequence ID" value="KAF2325117.1"/>
    <property type="molecule type" value="Genomic_DNA"/>
</dbReference>
<sequence>MDNSAIPVTILQNRLERTSDYDVVLKLKQHSYPKGHLARICAVESGTKTHIYSISILSHTTAIITVTIVCDEDLDIGGVANFLEKLTAVATGSGGDGQVVEAGFSIETEIGDEELFGVNGLVERQARELEVGSKEDAAGGSKAHRTDVVVGYGRGPRTGPL</sequence>
<dbReference type="AlphaFoldDB" id="A0A6A6NIR0"/>
<proteinExistence type="predicted"/>
<reference evidence="2 3" key="1">
    <citation type="journal article" date="2020" name="Mol. Plant">
        <title>The Chromosome-Based Rubber Tree Genome Provides New Insights into Spurge Genome Evolution and Rubber Biosynthesis.</title>
        <authorList>
            <person name="Liu J."/>
            <person name="Shi C."/>
            <person name="Shi C.C."/>
            <person name="Li W."/>
            <person name="Zhang Q.J."/>
            <person name="Zhang Y."/>
            <person name="Li K."/>
            <person name="Lu H.F."/>
            <person name="Shi C."/>
            <person name="Zhu S.T."/>
            <person name="Xiao Z.Y."/>
            <person name="Nan H."/>
            <person name="Yue Y."/>
            <person name="Zhu X.G."/>
            <person name="Wu Y."/>
            <person name="Hong X.N."/>
            <person name="Fan G.Y."/>
            <person name="Tong Y."/>
            <person name="Zhang D."/>
            <person name="Mao C.L."/>
            <person name="Liu Y.L."/>
            <person name="Hao S.J."/>
            <person name="Liu W.Q."/>
            <person name="Lv M.Q."/>
            <person name="Zhang H.B."/>
            <person name="Liu Y."/>
            <person name="Hu-Tang G.R."/>
            <person name="Wang J.P."/>
            <person name="Wang J.H."/>
            <person name="Sun Y.H."/>
            <person name="Ni S.B."/>
            <person name="Chen W.B."/>
            <person name="Zhang X.C."/>
            <person name="Jiao Y.N."/>
            <person name="Eichler E.E."/>
            <person name="Li G.H."/>
            <person name="Liu X."/>
            <person name="Gao L.Z."/>
        </authorList>
    </citation>
    <scope>NUCLEOTIDE SEQUENCE [LARGE SCALE GENOMIC DNA]</scope>
    <source>
        <strain evidence="3">cv. GT1</strain>
        <tissue evidence="2">Leaf</tissue>
    </source>
</reference>
<evidence type="ECO:0000256" key="1">
    <source>
        <dbReference type="SAM" id="MobiDB-lite"/>
    </source>
</evidence>